<evidence type="ECO:0000256" key="4">
    <source>
        <dbReference type="ARBA" id="ARBA00022989"/>
    </source>
</evidence>
<evidence type="ECO:0000313" key="9">
    <source>
        <dbReference type="Proteomes" id="UP000198762"/>
    </source>
</evidence>
<dbReference type="InterPro" id="IPR015414">
    <property type="entry name" value="TMEM64"/>
</dbReference>
<feature type="transmembrane region" description="Helical" evidence="6">
    <location>
        <begin position="74"/>
        <end position="99"/>
    </location>
</feature>
<accession>A0A1I0BNK1</accession>
<protein>
    <recommendedName>
        <fullName evidence="6">TVP38/TMEM64 family membrane protein</fullName>
    </recommendedName>
</protein>
<dbReference type="PANTHER" id="PTHR12677:SF59">
    <property type="entry name" value="GOLGI APPARATUS MEMBRANE PROTEIN TVP38-RELATED"/>
    <property type="match status" value="1"/>
</dbReference>
<comment type="subcellular location">
    <subcellularLocation>
        <location evidence="1 6">Cell membrane</location>
        <topology evidence="1 6">Multi-pass membrane protein</topology>
    </subcellularLocation>
</comment>
<evidence type="ECO:0000259" key="7">
    <source>
        <dbReference type="Pfam" id="PF09335"/>
    </source>
</evidence>
<comment type="similarity">
    <text evidence="6">Belongs to the TVP38/TMEM64 family.</text>
</comment>
<dbReference type="EMBL" id="FOHZ01000004">
    <property type="protein sequence ID" value="SET07884.1"/>
    <property type="molecule type" value="Genomic_DNA"/>
</dbReference>
<keyword evidence="3 6" id="KW-0812">Transmembrane</keyword>
<dbReference type="GO" id="GO:0005886">
    <property type="term" value="C:plasma membrane"/>
    <property type="evidence" value="ECO:0007669"/>
    <property type="project" value="UniProtKB-SubCell"/>
</dbReference>
<keyword evidence="4 6" id="KW-1133">Transmembrane helix</keyword>
<evidence type="ECO:0000256" key="2">
    <source>
        <dbReference type="ARBA" id="ARBA00022475"/>
    </source>
</evidence>
<evidence type="ECO:0000256" key="6">
    <source>
        <dbReference type="RuleBase" id="RU366058"/>
    </source>
</evidence>
<dbReference type="Proteomes" id="UP000198762">
    <property type="component" value="Unassembled WGS sequence"/>
</dbReference>
<keyword evidence="9" id="KW-1185">Reference proteome</keyword>
<dbReference type="STRING" id="430453.SAMN04487962_10482"/>
<keyword evidence="2 6" id="KW-1003">Cell membrane</keyword>
<evidence type="ECO:0000313" key="8">
    <source>
        <dbReference type="EMBL" id="SET07884.1"/>
    </source>
</evidence>
<gene>
    <name evidence="8" type="ORF">SAMN04487962_10482</name>
</gene>
<dbReference type="PANTHER" id="PTHR12677">
    <property type="entry name" value="GOLGI APPARATUS MEMBRANE PROTEIN TVP38-RELATED"/>
    <property type="match status" value="1"/>
</dbReference>
<feature type="domain" description="VTT" evidence="7">
    <location>
        <begin position="63"/>
        <end position="178"/>
    </location>
</feature>
<feature type="transmembrane region" description="Helical" evidence="6">
    <location>
        <begin position="44"/>
        <end position="62"/>
    </location>
</feature>
<feature type="transmembrane region" description="Helical" evidence="6">
    <location>
        <begin position="186"/>
        <end position="206"/>
    </location>
</feature>
<keyword evidence="5 6" id="KW-0472">Membrane</keyword>
<reference evidence="9" key="1">
    <citation type="submission" date="2016-10" db="EMBL/GenBank/DDBJ databases">
        <authorList>
            <person name="Varghese N."/>
            <person name="Submissions S."/>
        </authorList>
    </citation>
    <scope>NUCLEOTIDE SEQUENCE [LARGE SCALE GENOMIC DNA]</scope>
    <source>
        <strain evidence="9">CGMCC 1.6489</strain>
    </source>
</reference>
<name>A0A1I0BNK1_9GAMM</name>
<feature type="transmembrane region" description="Helical" evidence="6">
    <location>
        <begin position="155"/>
        <end position="180"/>
    </location>
</feature>
<evidence type="ECO:0000256" key="1">
    <source>
        <dbReference type="ARBA" id="ARBA00004651"/>
    </source>
</evidence>
<evidence type="ECO:0000256" key="3">
    <source>
        <dbReference type="ARBA" id="ARBA00022692"/>
    </source>
</evidence>
<dbReference type="InterPro" id="IPR032816">
    <property type="entry name" value="VTT_dom"/>
</dbReference>
<dbReference type="AlphaFoldDB" id="A0A1I0BNK1"/>
<dbReference type="OrthoDB" id="7348996at2"/>
<comment type="caution">
    <text evidence="6">Lacks conserved residue(s) required for the propagation of feature annotation.</text>
</comment>
<dbReference type="Pfam" id="PF09335">
    <property type="entry name" value="VTT_dom"/>
    <property type="match status" value="1"/>
</dbReference>
<dbReference type="RefSeq" id="WP_091849488.1">
    <property type="nucleotide sequence ID" value="NZ_FOHZ01000004.1"/>
</dbReference>
<proteinExistence type="inferred from homology"/>
<sequence length="227" mass="24495">MRRWARFVIFLAITAAGIAAIRLGWLDVVADQTAFRHRLVDGNIADIALISLSGLILTGFGGPRQLLAFASGFALGPAWGALYSTTITLAGAVGCFYVARWFLRPSLKRQARSRLASFDNLTRDNPFLKVLLIRLMPVGSNLVTNLLAGSSDIRLVPFAGGSIIGYLPQMVVFALVGAGFGRASELQLALGLVMFVIAAGLGLVLFRNHRNRQLSTTINHLTAQTDR</sequence>
<evidence type="ECO:0000256" key="5">
    <source>
        <dbReference type="ARBA" id="ARBA00023136"/>
    </source>
</evidence>
<organism evidence="8 9">
    <name type="scientific">Marinobacter segnicrescens</name>
    <dbReference type="NCBI Taxonomy" id="430453"/>
    <lineage>
        <taxon>Bacteria</taxon>
        <taxon>Pseudomonadati</taxon>
        <taxon>Pseudomonadota</taxon>
        <taxon>Gammaproteobacteria</taxon>
        <taxon>Pseudomonadales</taxon>
        <taxon>Marinobacteraceae</taxon>
        <taxon>Marinobacter</taxon>
    </lineage>
</organism>